<dbReference type="SUPFAM" id="SSF54160">
    <property type="entry name" value="Chromo domain-like"/>
    <property type="match status" value="1"/>
</dbReference>
<reference evidence="3 5" key="1">
    <citation type="submission" date="2021-11" db="EMBL/GenBank/DDBJ databases">
        <authorList>
            <person name="Islam A."/>
            <person name="Islam S."/>
            <person name="Flora M.S."/>
            <person name="Rahman M."/>
            <person name="Ziaur R.M."/>
            <person name="Epstein J.H."/>
            <person name="Hassan M."/>
            <person name="Klassen M."/>
            <person name="Woodard K."/>
            <person name="Webb A."/>
            <person name="Webby R.J."/>
            <person name="El Zowalaty M.E."/>
        </authorList>
    </citation>
    <scope>NUCLEOTIDE SEQUENCE</scope>
    <source>
        <strain evidence="4">Pbs1</strain>
        <strain evidence="3">Pbs3</strain>
    </source>
</reference>
<keyword evidence="5" id="KW-1185">Reference proteome</keyword>
<dbReference type="SUPFAM" id="SSF63748">
    <property type="entry name" value="Tudor/PWWP/MBT"/>
    <property type="match status" value="1"/>
</dbReference>
<dbReference type="InterPro" id="IPR000313">
    <property type="entry name" value="PWWP_dom"/>
</dbReference>
<evidence type="ECO:0000313" key="3">
    <source>
        <dbReference type="EMBL" id="CAH0479736.1"/>
    </source>
</evidence>
<dbReference type="AlphaFoldDB" id="A0AAU9KYX3"/>
<name>A0AAU9KYX3_9STRA</name>
<proteinExistence type="predicted"/>
<gene>
    <name evidence="4" type="ORF">PBS001_LOCUS3748</name>
    <name evidence="3" type="ORF">PBS003_LOCUS6370</name>
</gene>
<accession>A0AAU9KYX3</accession>
<evidence type="ECO:0000313" key="6">
    <source>
        <dbReference type="Proteomes" id="UP001160483"/>
    </source>
</evidence>
<sequence>MMKEMPLDIGLRVDVLDDEGIWNTGVIVDVGKEKKLDKVEIKYDGWDEDYNEWISVDKKRLAPLHTYTIVKKCWAKLSKWPWWPAFVVLRAPATALAAKGLEEETKLYVEFYDSFHEEKRSRCWIQKKNVASFRDNFEERACKNIGKNFHTFVEGTQRAKAGTSPLLFSGPGTLPIEYSSKLSEPIEEKKKECTSEQWFRLYRDFSNRYQELYGYSTAADTTLKSDKCSPGPHSKEEAVKQETSTGESDDKEAKLKADEPEEAGNAEEEIASGRVDTRRNKRTAAEALPVCHNTRPRRVKG</sequence>
<feature type="domain" description="PWWP" evidence="2">
    <location>
        <begin position="74"/>
        <end position="136"/>
    </location>
</feature>
<feature type="region of interest" description="Disordered" evidence="1">
    <location>
        <begin position="222"/>
        <end position="301"/>
    </location>
</feature>
<dbReference type="CDD" id="cd20104">
    <property type="entry name" value="MBT_PHF20L1-like"/>
    <property type="match status" value="1"/>
</dbReference>
<dbReference type="EMBL" id="CAKLCB010000228">
    <property type="protein sequence ID" value="CAH0517121.1"/>
    <property type="molecule type" value="Genomic_DNA"/>
</dbReference>
<dbReference type="InterPro" id="IPR016197">
    <property type="entry name" value="Chromo-like_dom_sf"/>
</dbReference>
<evidence type="ECO:0000256" key="1">
    <source>
        <dbReference type="SAM" id="MobiDB-lite"/>
    </source>
</evidence>
<dbReference type="Proteomes" id="UP001158986">
    <property type="component" value="Unassembled WGS sequence"/>
</dbReference>
<dbReference type="CDD" id="cd05162">
    <property type="entry name" value="PWWP"/>
    <property type="match status" value="1"/>
</dbReference>
<dbReference type="PROSITE" id="PS50812">
    <property type="entry name" value="PWWP"/>
    <property type="match status" value="1"/>
</dbReference>
<evidence type="ECO:0000313" key="4">
    <source>
        <dbReference type="EMBL" id="CAH0517121.1"/>
    </source>
</evidence>
<evidence type="ECO:0000313" key="5">
    <source>
        <dbReference type="Proteomes" id="UP001158986"/>
    </source>
</evidence>
<dbReference type="EMBL" id="CAKKTJ010000320">
    <property type="protein sequence ID" value="CAH0479736.1"/>
    <property type="molecule type" value="Genomic_DNA"/>
</dbReference>
<evidence type="ECO:0000259" key="2">
    <source>
        <dbReference type="PROSITE" id="PS50812"/>
    </source>
</evidence>
<dbReference type="Pfam" id="PF00855">
    <property type="entry name" value="PWWP"/>
    <property type="match status" value="1"/>
</dbReference>
<protein>
    <recommendedName>
        <fullName evidence="2">PWWP domain-containing protein</fullName>
    </recommendedName>
</protein>
<feature type="compositionally biased region" description="Acidic residues" evidence="1">
    <location>
        <begin position="259"/>
        <end position="270"/>
    </location>
</feature>
<feature type="compositionally biased region" description="Basic and acidic residues" evidence="1">
    <location>
        <begin position="223"/>
        <end position="240"/>
    </location>
</feature>
<comment type="caution">
    <text evidence="3">The sequence shown here is derived from an EMBL/GenBank/DDBJ whole genome shotgun (WGS) entry which is preliminary data.</text>
</comment>
<organism evidence="3 6">
    <name type="scientific">Peronospora belbahrii</name>
    <dbReference type="NCBI Taxonomy" id="622444"/>
    <lineage>
        <taxon>Eukaryota</taxon>
        <taxon>Sar</taxon>
        <taxon>Stramenopiles</taxon>
        <taxon>Oomycota</taxon>
        <taxon>Peronosporomycetes</taxon>
        <taxon>Peronosporales</taxon>
        <taxon>Peronosporaceae</taxon>
        <taxon>Peronospora</taxon>
    </lineage>
</organism>
<dbReference type="Gene3D" id="2.30.30.140">
    <property type="match status" value="2"/>
</dbReference>
<dbReference type="Proteomes" id="UP001160483">
    <property type="component" value="Unassembled WGS sequence"/>
</dbReference>